<dbReference type="InterPro" id="IPR027417">
    <property type="entry name" value="P-loop_NTPase"/>
</dbReference>
<dbReference type="GO" id="GO:0003678">
    <property type="term" value="F:DNA helicase activity"/>
    <property type="evidence" value="ECO:0007669"/>
    <property type="project" value="TreeGrafter"/>
</dbReference>
<organism evidence="4">
    <name type="scientific">marine sediment metagenome</name>
    <dbReference type="NCBI Taxonomy" id="412755"/>
    <lineage>
        <taxon>unclassified sequences</taxon>
        <taxon>metagenomes</taxon>
        <taxon>ecological metagenomes</taxon>
    </lineage>
</organism>
<dbReference type="SMART" id="SM00306">
    <property type="entry name" value="HintN"/>
    <property type="match status" value="1"/>
</dbReference>
<gene>
    <name evidence="4" type="ORF">LCGC14_0657700</name>
</gene>
<feature type="domain" description="Helicase ATP-binding" evidence="2">
    <location>
        <begin position="12"/>
        <end position="309"/>
    </location>
</feature>
<dbReference type="GO" id="GO:0006139">
    <property type="term" value="P:nucleobase-containing compound metabolic process"/>
    <property type="evidence" value="ECO:0007669"/>
    <property type="project" value="InterPro"/>
</dbReference>
<dbReference type="GO" id="GO:0005524">
    <property type="term" value="F:ATP binding"/>
    <property type="evidence" value="ECO:0007669"/>
    <property type="project" value="InterPro"/>
</dbReference>
<dbReference type="EMBL" id="LAZR01001248">
    <property type="protein sequence ID" value="KKN47956.1"/>
    <property type="molecule type" value="Genomic_DNA"/>
</dbReference>
<feature type="domain" description="ATP-dependent helicase C-terminal" evidence="3">
    <location>
        <begin position="623"/>
        <end position="741"/>
    </location>
</feature>
<dbReference type="InterPro" id="IPR003587">
    <property type="entry name" value="Hint_dom_N"/>
</dbReference>
<protein>
    <recommendedName>
        <fullName evidence="5">Helicase ATP-binding domain-containing protein</fullName>
    </recommendedName>
</protein>
<evidence type="ECO:0000313" key="4">
    <source>
        <dbReference type="EMBL" id="KKN47956.1"/>
    </source>
</evidence>
<proteinExistence type="predicted"/>
<dbReference type="GO" id="GO:0016818">
    <property type="term" value="F:hydrolase activity, acting on acid anhydrides, in phosphorus-containing anhydrides"/>
    <property type="evidence" value="ECO:0007669"/>
    <property type="project" value="InterPro"/>
</dbReference>
<feature type="domain" description="Hint" evidence="1">
    <location>
        <begin position="417"/>
        <end position="519"/>
    </location>
</feature>
<comment type="caution">
    <text evidence="4">The sequence shown here is derived from an EMBL/GenBank/DDBJ whole genome shotgun (WGS) entry which is preliminary data.</text>
</comment>
<dbReference type="SUPFAM" id="SSF51294">
    <property type="entry name" value="Hedgehog/intein (Hint) domain"/>
    <property type="match status" value="1"/>
</dbReference>
<dbReference type="Pfam" id="PF04851">
    <property type="entry name" value="ResIII"/>
    <property type="match status" value="1"/>
</dbReference>
<dbReference type="SMART" id="SM00491">
    <property type="entry name" value="HELICc2"/>
    <property type="match status" value="1"/>
</dbReference>
<dbReference type="InterPro" id="IPR014001">
    <property type="entry name" value="Helicase_ATP-bd"/>
</dbReference>
<sequence length="753" mass="84903">MNPEIFSNLGPKYKTPRPIQSAILSNLERDQPRIAMVEAPVGIGKSAVAVAYGDILTPSDVETIDQSVILAATISLQEQYRDDFEGMRLVKGRGNFPCTLNGLTAADGWCQSHPKERCDSPYYAQREVAQASRRVVANYALYLNEMAYTKGFLGRDETRPLLLVCDEAHQLLNQLTEFETVRLSTKAADKLGLVVLGEGWATIGDAIAWCNENRQVIRERMSDAVTRGDPLARDWIAMDRNVRAWRSLGDDYLPLETGQEIKAAPLWPTRTARTLFNSAEHFLLMSATLYGGHLLGQLLGLENSEYEYYASPSPFDPRRWPVHVRPVASLSYRASDDEWNRMAQEIHRYMHEYRNTRGVIHVTAARQLNRLLHSTEGCESCRMRLIRPKGSDTRRGKTRAELLREFRSAGPDTWLAHYCLDPSTRILYADGSWRLLRDAKEGDELIGFDETPPDEGKWRKLRRTTITSIGPEDVDTYRIQTDQGVTHASANHAWLMAYPRKGWQKTQDLKPGHKIRFLGQWDYDSAPYLGGLLDGEGFLRQAELSGGGVGFGQNPGLVLDAYRFHLEAQGIHYTEHTGHASVQVIMVSRLPDRLKLLGIAPSLRLRQRYSDLWEGKRAASPYYATVLEVTSVGNRRLIGLETSTSTLFADGMFSHNSVGEGESFDDDSARIQLIAKIPFPDLSSPLMRLRKEEPGIGKTYYAALTAGRVAQTAGRIMRHSKDFGETIILDGAFRNLYRYNKSLFPGWFHDILD</sequence>
<accession>A0A0F9TG66</accession>
<dbReference type="Pfam" id="PF13307">
    <property type="entry name" value="Helicase_C_2"/>
    <property type="match status" value="1"/>
</dbReference>
<dbReference type="GO" id="GO:0003677">
    <property type="term" value="F:DNA binding"/>
    <property type="evidence" value="ECO:0007669"/>
    <property type="project" value="InterPro"/>
</dbReference>
<dbReference type="SMART" id="SM00487">
    <property type="entry name" value="DEXDc"/>
    <property type="match status" value="1"/>
</dbReference>
<dbReference type="InterPro" id="IPR006935">
    <property type="entry name" value="Helicase/UvrB_N"/>
</dbReference>
<name>A0A0F9TG66_9ZZZZ</name>
<dbReference type="InterPro" id="IPR036844">
    <property type="entry name" value="Hint_dom_sf"/>
</dbReference>
<dbReference type="CDD" id="cd00081">
    <property type="entry name" value="Hint"/>
    <property type="match status" value="1"/>
</dbReference>
<dbReference type="PANTHER" id="PTHR11472">
    <property type="entry name" value="DNA REPAIR DEAD HELICASE RAD3/XP-D SUBFAMILY MEMBER"/>
    <property type="match status" value="1"/>
</dbReference>
<dbReference type="Gene3D" id="2.170.16.10">
    <property type="entry name" value="Hedgehog/Intein (Hint) domain"/>
    <property type="match status" value="1"/>
</dbReference>
<evidence type="ECO:0000259" key="3">
    <source>
        <dbReference type="SMART" id="SM00491"/>
    </source>
</evidence>
<dbReference type="AlphaFoldDB" id="A0A0F9TG66"/>
<evidence type="ECO:0000259" key="1">
    <source>
        <dbReference type="SMART" id="SM00306"/>
    </source>
</evidence>
<evidence type="ECO:0008006" key="5">
    <source>
        <dbReference type="Google" id="ProtNLM"/>
    </source>
</evidence>
<dbReference type="PANTHER" id="PTHR11472:SF34">
    <property type="entry name" value="REGULATOR OF TELOMERE ELONGATION HELICASE 1"/>
    <property type="match status" value="1"/>
</dbReference>
<reference evidence="4" key="1">
    <citation type="journal article" date="2015" name="Nature">
        <title>Complex archaea that bridge the gap between prokaryotes and eukaryotes.</title>
        <authorList>
            <person name="Spang A."/>
            <person name="Saw J.H."/>
            <person name="Jorgensen S.L."/>
            <person name="Zaremba-Niedzwiedzka K."/>
            <person name="Martijn J."/>
            <person name="Lind A.E."/>
            <person name="van Eijk R."/>
            <person name="Schleper C."/>
            <person name="Guy L."/>
            <person name="Ettema T.J."/>
        </authorList>
    </citation>
    <scope>NUCLEOTIDE SEQUENCE</scope>
</reference>
<dbReference type="Gene3D" id="3.40.50.300">
    <property type="entry name" value="P-loop containing nucleotide triphosphate hydrolases"/>
    <property type="match status" value="2"/>
</dbReference>
<dbReference type="InterPro" id="IPR006555">
    <property type="entry name" value="ATP-dep_Helicase_C"/>
</dbReference>
<dbReference type="InterPro" id="IPR045028">
    <property type="entry name" value="DinG/Rad3-like"/>
</dbReference>
<dbReference type="SUPFAM" id="SSF52540">
    <property type="entry name" value="P-loop containing nucleoside triphosphate hydrolases"/>
    <property type="match status" value="1"/>
</dbReference>
<evidence type="ECO:0000259" key="2">
    <source>
        <dbReference type="SMART" id="SM00487"/>
    </source>
</evidence>